<name>A0ABT8M3T0_9EURY</name>
<dbReference type="Proteomes" id="UP001168423">
    <property type="component" value="Unassembled WGS sequence"/>
</dbReference>
<keyword evidence="1" id="KW-1133">Transmembrane helix</keyword>
<accession>A0ABT8M3T0</accession>
<proteinExistence type="predicted"/>
<keyword evidence="1" id="KW-0812">Transmembrane</keyword>
<evidence type="ECO:0000313" key="2">
    <source>
        <dbReference type="EMBL" id="MDN7013097.1"/>
    </source>
</evidence>
<protein>
    <submittedName>
        <fullName evidence="2">Uncharacterized protein</fullName>
    </submittedName>
</protein>
<evidence type="ECO:0000313" key="3">
    <source>
        <dbReference type="Proteomes" id="UP001168423"/>
    </source>
</evidence>
<dbReference type="RefSeq" id="WP_301677681.1">
    <property type="nucleotide sequence ID" value="NZ_VCYI01000010.1"/>
</dbReference>
<dbReference type="EMBL" id="VCYI01000010">
    <property type="protein sequence ID" value="MDN7013097.1"/>
    <property type="molecule type" value="Genomic_DNA"/>
</dbReference>
<keyword evidence="1" id="KW-0472">Membrane</keyword>
<reference evidence="2" key="1">
    <citation type="submission" date="2019-05" db="EMBL/GenBank/DDBJ databases">
        <title>Isolation and characterization of methanogens from the cold seep sediment at Four-Way Closure Ridge.</title>
        <authorList>
            <person name="You Y.-T."/>
            <person name="Chen S.-C."/>
            <person name="Zhang W.-L."/>
            <person name="Lai M.-C."/>
        </authorList>
    </citation>
    <scope>NUCLEOTIDE SEQUENCE</scope>
    <source>
        <strain evidence="2">FWC-SCC3</strain>
    </source>
</reference>
<gene>
    <name evidence="2" type="ORF">FGW20_08595</name>
</gene>
<organism evidence="2 3">
    <name type="scientific">Methanoculleus methanifontis</name>
    <dbReference type="NCBI Taxonomy" id="2584086"/>
    <lineage>
        <taxon>Archaea</taxon>
        <taxon>Methanobacteriati</taxon>
        <taxon>Methanobacteriota</taxon>
        <taxon>Stenosarchaea group</taxon>
        <taxon>Methanomicrobia</taxon>
        <taxon>Methanomicrobiales</taxon>
        <taxon>Methanomicrobiaceae</taxon>
        <taxon>Methanoculleus</taxon>
    </lineage>
</organism>
<sequence>MKPCGTPGRAPGVRLLLLAALSPLLIAPCAVSGATPPPFPVLVVAVSNDTLSGDEELAVSAAWSRDVSFYRPPESVDVRVYDTASSSLVAGYTLPEDERVVSDSSTRHYRGVIASSELPLGRLLLIVTDPVSGAEARVPIDVAEPCPDYPGVQVQRYAETVFFAVAAVMLVVLGVGLGLMLRRS</sequence>
<evidence type="ECO:0000256" key="1">
    <source>
        <dbReference type="SAM" id="Phobius"/>
    </source>
</evidence>
<keyword evidence="3" id="KW-1185">Reference proteome</keyword>
<comment type="caution">
    <text evidence="2">The sequence shown here is derived from an EMBL/GenBank/DDBJ whole genome shotgun (WGS) entry which is preliminary data.</text>
</comment>
<feature type="transmembrane region" description="Helical" evidence="1">
    <location>
        <begin position="161"/>
        <end position="181"/>
    </location>
</feature>